<keyword evidence="1" id="KW-1185">Reference proteome</keyword>
<reference evidence="2" key="1">
    <citation type="submission" date="2017-02" db="UniProtKB">
        <authorList>
            <consortium name="WormBaseParasite"/>
        </authorList>
    </citation>
    <scope>IDENTIFICATION</scope>
</reference>
<name>A0A0N5BUA3_STREA</name>
<evidence type="ECO:0000313" key="2">
    <source>
        <dbReference type="WBParaSite" id="SPAL_0000942200.1"/>
    </source>
</evidence>
<dbReference type="AlphaFoldDB" id="A0A0N5BUA3"/>
<proteinExistence type="predicted"/>
<dbReference type="WBParaSite" id="SPAL_0000942200.1">
    <property type="protein sequence ID" value="SPAL_0000942200.1"/>
    <property type="gene ID" value="SPAL_0000942200"/>
</dbReference>
<accession>A0A0N5BUA3</accession>
<dbReference type="Proteomes" id="UP000046392">
    <property type="component" value="Unplaced"/>
</dbReference>
<evidence type="ECO:0000313" key="1">
    <source>
        <dbReference type="Proteomes" id="UP000046392"/>
    </source>
</evidence>
<organism evidence="1 2">
    <name type="scientific">Strongyloides papillosus</name>
    <name type="common">Intestinal threadworm</name>
    <dbReference type="NCBI Taxonomy" id="174720"/>
    <lineage>
        <taxon>Eukaryota</taxon>
        <taxon>Metazoa</taxon>
        <taxon>Ecdysozoa</taxon>
        <taxon>Nematoda</taxon>
        <taxon>Chromadorea</taxon>
        <taxon>Rhabditida</taxon>
        <taxon>Tylenchina</taxon>
        <taxon>Panagrolaimomorpha</taxon>
        <taxon>Strongyloidoidea</taxon>
        <taxon>Strongyloididae</taxon>
        <taxon>Strongyloides</taxon>
    </lineage>
</organism>
<protein>
    <submittedName>
        <fullName evidence="2">Uncharacterized protein</fullName>
    </submittedName>
</protein>
<sequence>MENREPLSNPSYVKILAQLIELIKNAKKKEVITKVQANKYENQIMNISEDQIINNATDILVNAPENNDKRCRQAVSAYKIKFPHQST</sequence>